<evidence type="ECO:0000313" key="1">
    <source>
        <dbReference type="EMBL" id="CUR56542.1"/>
    </source>
</evidence>
<gene>
    <name evidence="1" type="ORF">NOCA2350054</name>
</gene>
<protein>
    <submittedName>
        <fullName evidence="1">Uncharacterized protein</fullName>
    </submittedName>
</protein>
<accession>A0A2P2C6W8</accession>
<proteinExistence type="predicted"/>
<organism evidence="1">
    <name type="scientific">metagenome</name>
    <dbReference type="NCBI Taxonomy" id="256318"/>
    <lineage>
        <taxon>unclassified sequences</taxon>
        <taxon>metagenomes</taxon>
    </lineage>
</organism>
<sequence>MQLSEIVIP</sequence>
<dbReference type="EMBL" id="CZKA01000029">
    <property type="protein sequence ID" value="CUR56542.1"/>
    <property type="molecule type" value="Genomic_DNA"/>
</dbReference>
<reference evidence="1" key="1">
    <citation type="submission" date="2015-08" db="EMBL/GenBank/DDBJ databases">
        <authorList>
            <person name="Babu N.S."/>
            <person name="Beckwith C.J."/>
            <person name="Beseler K.G."/>
            <person name="Brison A."/>
            <person name="Carone J.V."/>
            <person name="Caskin T.P."/>
            <person name="Diamond M."/>
            <person name="Durham M.E."/>
            <person name="Foxe J.M."/>
            <person name="Go M."/>
            <person name="Henderson B.A."/>
            <person name="Jones I.B."/>
            <person name="McGettigan J.A."/>
            <person name="Micheletti S.J."/>
            <person name="Nasrallah M.E."/>
            <person name="Ortiz D."/>
            <person name="Piller C.R."/>
            <person name="Privatt S.R."/>
            <person name="Schneider S.L."/>
            <person name="Sharp S."/>
            <person name="Smith T.C."/>
            <person name="Stanton J.D."/>
            <person name="Ullery H.E."/>
            <person name="Wilson R.J."/>
            <person name="Serrano M.G."/>
            <person name="Buck G."/>
            <person name="Lee V."/>
            <person name="Wang Y."/>
            <person name="Carvalho R."/>
            <person name="Voegtly L."/>
            <person name="Shi R."/>
            <person name="Duckworth R."/>
            <person name="Johnson A."/>
            <person name="Loviza R."/>
            <person name="Walstead R."/>
            <person name="Shah Z."/>
            <person name="Kiflezghi M."/>
            <person name="Wade K."/>
            <person name="Ball S.L."/>
            <person name="Bradley K.W."/>
            <person name="Asai D.J."/>
            <person name="Bowman C.A."/>
            <person name="Russell D.A."/>
            <person name="Pope W.H."/>
            <person name="Jacobs-Sera D."/>
            <person name="Hendrix R.W."/>
            <person name="Hatfull G.F."/>
        </authorList>
    </citation>
    <scope>NUCLEOTIDE SEQUENCE</scope>
</reference>
<name>A0A2P2C6W8_9ZZZZ</name>